<reference evidence="1" key="1">
    <citation type="submission" date="2015-09" db="EMBL/GenBank/DDBJ databases">
        <authorList>
            <person name="Jackson K.R."/>
            <person name="Lunt B.L."/>
            <person name="Fisher J.N.B."/>
            <person name="Gardner A.V."/>
            <person name="Bailey M.E."/>
            <person name="Deus L.M."/>
            <person name="Earl A.S."/>
            <person name="Gibby P.D."/>
            <person name="Hartmann K.A."/>
            <person name="Liu J.E."/>
            <person name="Manci A.M."/>
            <person name="Nielsen D.A."/>
            <person name="Solomon M.B."/>
            <person name="Breakwell D.P."/>
            <person name="Burnett S.H."/>
            <person name="Grose J.H."/>
        </authorList>
    </citation>
    <scope>NUCLEOTIDE SEQUENCE</scope>
    <source>
        <strain evidence="1">7805</strain>
    </source>
</reference>
<proteinExistence type="predicted"/>
<organism evidence="1">
    <name type="scientific">Planktothrix agardhii</name>
    <name type="common">Oscillatoria agardhii</name>
    <dbReference type="NCBI Taxonomy" id="1160"/>
    <lineage>
        <taxon>Bacteria</taxon>
        <taxon>Bacillati</taxon>
        <taxon>Cyanobacteriota</taxon>
        <taxon>Cyanophyceae</taxon>
        <taxon>Oscillatoriophycideae</taxon>
        <taxon>Oscillatoriales</taxon>
        <taxon>Microcoleaceae</taxon>
        <taxon>Planktothrix</taxon>
    </lineage>
</organism>
<evidence type="ECO:0000313" key="1">
    <source>
        <dbReference type="EMBL" id="CUM61238.1"/>
    </source>
</evidence>
<sequence length="81" mass="8817">MESPSVYGGADVNIHTTALRWEAEFMQQVLEAQDIPTRVIDLGVSSSLGMGSPVGLQVPLAHRWEALLLLSPIDEELESVD</sequence>
<protein>
    <submittedName>
        <fullName evidence="1">Uncharacterized protein</fullName>
    </submittedName>
</protein>
<accession>A0A1J1JID1</accession>
<gene>
    <name evidence="1" type="ORF">PLAM_3272</name>
</gene>
<dbReference type="EMBL" id="LO018304">
    <property type="protein sequence ID" value="CUM61238.1"/>
    <property type="molecule type" value="Genomic_DNA"/>
</dbReference>
<name>A0A1J1JID1_PLAAG</name>
<dbReference type="GeneID" id="77287293"/>
<dbReference type="AlphaFoldDB" id="A0A1J1JID1"/>
<dbReference type="RefSeq" id="WP_036831334.1">
    <property type="nucleotide sequence ID" value="NZ_CAJCFV010000148.1"/>
</dbReference>